<evidence type="ECO:0000256" key="3">
    <source>
        <dbReference type="ARBA" id="ARBA00023098"/>
    </source>
</evidence>
<dbReference type="InterPro" id="IPR051496">
    <property type="entry name" value="H-rev107_PLA/AT"/>
</dbReference>
<dbReference type="InterPro" id="IPR007053">
    <property type="entry name" value="LRAT_dom"/>
</dbReference>
<protein>
    <submittedName>
        <fullName evidence="5">Lecithin retinol acyltransferase family protein</fullName>
    </submittedName>
</protein>
<name>A0ABT8PV76_9ENTR</name>
<gene>
    <name evidence="5" type="ORF">Q0A17_12700</name>
</gene>
<organism evidence="5 6">
    <name type="scientific">Citrobacter enshiensis</name>
    <dbReference type="NCBI Taxonomy" id="2971264"/>
    <lineage>
        <taxon>Bacteria</taxon>
        <taxon>Pseudomonadati</taxon>
        <taxon>Pseudomonadota</taxon>
        <taxon>Gammaproteobacteria</taxon>
        <taxon>Enterobacterales</taxon>
        <taxon>Enterobacteriaceae</taxon>
        <taxon>Citrobacter</taxon>
    </lineage>
</organism>
<keyword evidence="1" id="KW-0808">Transferase</keyword>
<dbReference type="Proteomes" id="UP001174867">
    <property type="component" value="Unassembled WGS sequence"/>
</dbReference>
<sequence>MAVTAELIRQMYIKVEIMGHEPKYIKEEKIRRGCVIRSELSKLGFTFYHFGIYAGNEKVIHFSDGVVKREPLDHFVEKFERYYDIMAFDEKHTSEFSLEKSYQRARQCLGMSEYSLLKNNCEHFALWCRTGKALSSQSFGSESQKISSMDHFNRIKIDINTPGIMSYFNNKLGMQTSRRITLDKNSIMPILRRFLM</sequence>
<dbReference type="Pfam" id="PF04970">
    <property type="entry name" value="LRAT"/>
    <property type="match status" value="1"/>
</dbReference>
<dbReference type="PANTHER" id="PTHR13943">
    <property type="entry name" value="HRAS-LIKE SUPPRESSOR - RELATED"/>
    <property type="match status" value="1"/>
</dbReference>
<dbReference type="RefSeq" id="WP_301699268.1">
    <property type="nucleotide sequence ID" value="NZ_JAUJYW010000005.1"/>
</dbReference>
<evidence type="ECO:0000313" key="5">
    <source>
        <dbReference type="EMBL" id="MDN8600266.1"/>
    </source>
</evidence>
<evidence type="ECO:0000313" key="6">
    <source>
        <dbReference type="Proteomes" id="UP001174867"/>
    </source>
</evidence>
<keyword evidence="6" id="KW-1185">Reference proteome</keyword>
<keyword evidence="3" id="KW-0443">Lipid metabolism</keyword>
<keyword evidence="2" id="KW-0378">Hydrolase</keyword>
<keyword evidence="5" id="KW-0012">Acyltransferase</keyword>
<evidence type="ECO:0000256" key="2">
    <source>
        <dbReference type="ARBA" id="ARBA00022801"/>
    </source>
</evidence>
<reference evidence="5 6" key="1">
    <citation type="submission" date="2023-07" db="EMBL/GenBank/DDBJ databases">
        <title>Citrobacter selenititolerans sp. nov., isolated from seleniferous soil.</title>
        <authorList>
            <person name="Zhang S."/>
            <person name="Li K."/>
            <person name="Peng J."/>
            <person name="Wang H."/>
            <person name="Sun J."/>
            <person name="Guo Y."/>
        </authorList>
    </citation>
    <scope>NUCLEOTIDE SEQUENCE [LARGE SCALE GENOMIC DNA]</scope>
    <source>
        <strain evidence="5 6">S2-9</strain>
    </source>
</reference>
<evidence type="ECO:0000259" key="4">
    <source>
        <dbReference type="PROSITE" id="PS51934"/>
    </source>
</evidence>
<proteinExistence type="predicted"/>
<comment type="caution">
    <text evidence="5">The sequence shown here is derived from an EMBL/GenBank/DDBJ whole genome shotgun (WGS) entry which is preliminary data.</text>
</comment>
<dbReference type="EMBL" id="JAUJYW010000005">
    <property type="protein sequence ID" value="MDN8600266.1"/>
    <property type="molecule type" value="Genomic_DNA"/>
</dbReference>
<dbReference type="GO" id="GO:0016746">
    <property type="term" value="F:acyltransferase activity"/>
    <property type="evidence" value="ECO:0007669"/>
    <property type="project" value="UniProtKB-KW"/>
</dbReference>
<feature type="domain" description="LRAT" evidence="4">
    <location>
        <begin position="39"/>
        <end position="137"/>
    </location>
</feature>
<dbReference type="PROSITE" id="PS51934">
    <property type="entry name" value="LRAT"/>
    <property type="match status" value="1"/>
</dbReference>
<accession>A0ABT8PV76</accession>
<dbReference type="Gene3D" id="3.90.1720.10">
    <property type="entry name" value="endopeptidase domain like (from Nostoc punctiforme)"/>
    <property type="match status" value="1"/>
</dbReference>
<evidence type="ECO:0000256" key="1">
    <source>
        <dbReference type="ARBA" id="ARBA00022679"/>
    </source>
</evidence>
<dbReference type="PANTHER" id="PTHR13943:SF77">
    <property type="entry name" value="LRAT DOMAIN-CONTAINING PROTEIN"/>
    <property type="match status" value="1"/>
</dbReference>